<evidence type="ECO:0000256" key="4">
    <source>
        <dbReference type="ARBA" id="ARBA00022989"/>
    </source>
</evidence>
<keyword evidence="5 6" id="KW-0472">Membrane</keyword>
<name>A0A423T8G1_PENVA</name>
<comment type="caution">
    <text evidence="7">The sequence shown here is derived from an EMBL/GenBank/DDBJ whole genome shotgun (WGS) entry which is preliminary data.</text>
</comment>
<reference evidence="7 8" key="2">
    <citation type="submission" date="2019-01" db="EMBL/GenBank/DDBJ databases">
        <title>The decoding of complex shrimp genome reveals the adaptation for benthos swimmer, frequently molting mechanism and breeding impact on genome.</title>
        <authorList>
            <person name="Sun Y."/>
            <person name="Gao Y."/>
            <person name="Yu Y."/>
        </authorList>
    </citation>
    <scope>NUCLEOTIDE SEQUENCE [LARGE SCALE GENOMIC DNA]</scope>
    <source>
        <tissue evidence="7">Muscle</tissue>
    </source>
</reference>
<feature type="transmembrane region" description="Helical" evidence="6">
    <location>
        <begin position="36"/>
        <end position="56"/>
    </location>
</feature>
<evidence type="ECO:0000313" key="8">
    <source>
        <dbReference type="Proteomes" id="UP000283509"/>
    </source>
</evidence>
<evidence type="ECO:0000256" key="3">
    <source>
        <dbReference type="ARBA" id="ARBA00022692"/>
    </source>
</evidence>
<reference evidence="7 8" key="1">
    <citation type="submission" date="2018-04" db="EMBL/GenBank/DDBJ databases">
        <authorList>
            <person name="Zhang X."/>
            <person name="Yuan J."/>
            <person name="Li F."/>
            <person name="Xiang J."/>
        </authorList>
    </citation>
    <scope>NUCLEOTIDE SEQUENCE [LARGE SCALE GENOMIC DNA]</scope>
    <source>
        <tissue evidence="7">Muscle</tissue>
    </source>
</reference>
<evidence type="ECO:0000256" key="2">
    <source>
        <dbReference type="ARBA" id="ARBA00008789"/>
    </source>
</evidence>
<protein>
    <recommendedName>
        <fullName evidence="6">XK-related protein</fullName>
    </recommendedName>
</protein>
<dbReference type="Pfam" id="PF09815">
    <property type="entry name" value="XK-related"/>
    <property type="match status" value="1"/>
</dbReference>
<dbReference type="Proteomes" id="UP000283509">
    <property type="component" value="Unassembled WGS sequence"/>
</dbReference>
<dbReference type="EMBL" id="QCYY01002114">
    <property type="protein sequence ID" value="ROT72724.1"/>
    <property type="molecule type" value="Genomic_DNA"/>
</dbReference>
<evidence type="ECO:0000256" key="1">
    <source>
        <dbReference type="ARBA" id="ARBA00004141"/>
    </source>
</evidence>
<organism evidence="7 8">
    <name type="scientific">Penaeus vannamei</name>
    <name type="common">Whiteleg shrimp</name>
    <name type="synonym">Litopenaeus vannamei</name>
    <dbReference type="NCBI Taxonomy" id="6689"/>
    <lineage>
        <taxon>Eukaryota</taxon>
        <taxon>Metazoa</taxon>
        <taxon>Ecdysozoa</taxon>
        <taxon>Arthropoda</taxon>
        <taxon>Crustacea</taxon>
        <taxon>Multicrustacea</taxon>
        <taxon>Malacostraca</taxon>
        <taxon>Eumalacostraca</taxon>
        <taxon>Eucarida</taxon>
        <taxon>Decapoda</taxon>
        <taxon>Dendrobranchiata</taxon>
        <taxon>Penaeoidea</taxon>
        <taxon>Penaeidae</taxon>
        <taxon>Penaeus</taxon>
    </lineage>
</organism>
<keyword evidence="3 6" id="KW-0812">Transmembrane</keyword>
<comment type="subcellular location">
    <subcellularLocation>
        <location evidence="1 6">Membrane</location>
        <topology evidence="1 6">Multi-pass membrane protein</topology>
    </subcellularLocation>
</comment>
<dbReference type="AlphaFoldDB" id="A0A423T8G1"/>
<evidence type="ECO:0000256" key="5">
    <source>
        <dbReference type="ARBA" id="ARBA00023136"/>
    </source>
</evidence>
<feature type="transmembrane region" description="Helical" evidence="6">
    <location>
        <begin position="77"/>
        <end position="93"/>
    </location>
</feature>
<keyword evidence="8" id="KW-1185">Reference proteome</keyword>
<keyword evidence="4 6" id="KW-1133">Transmembrane helix</keyword>
<comment type="similarity">
    <text evidence="2 6">Belongs to the XK family.</text>
</comment>
<dbReference type="InterPro" id="IPR018629">
    <property type="entry name" value="XK-rel"/>
</dbReference>
<evidence type="ECO:0000256" key="6">
    <source>
        <dbReference type="RuleBase" id="RU910716"/>
    </source>
</evidence>
<evidence type="ECO:0000313" key="7">
    <source>
        <dbReference type="EMBL" id="ROT72724.1"/>
    </source>
</evidence>
<accession>A0A423T8G1</accession>
<dbReference type="GO" id="GO:0005886">
    <property type="term" value="C:plasma membrane"/>
    <property type="evidence" value="ECO:0007669"/>
    <property type="project" value="UniProtKB-ARBA"/>
</dbReference>
<gene>
    <name evidence="7" type="ORF">C7M84_008839</name>
</gene>
<dbReference type="OrthoDB" id="6367529at2759"/>
<proteinExistence type="inferred from homology"/>
<sequence length="191" mass="21966">MLDCTEPLAGGMAQLSNVILTGSVASLHLMRGGESVLYGSVTLAIFCLAGWITNWFDYMRHEVNRQPQRSDCKKMLIILRILIPGYSTLSWHLEWLKSPTSWSAEYWVSVMKLFQCTLGDLPQAILQTYLILHFWWDSTIDSLDFYLIFALASLCVSMAVCSVVCYIRKEYFEEEHDKLKITDFLVAAWFL</sequence>
<feature type="transmembrane region" description="Helical" evidence="6">
    <location>
        <begin position="145"/>
        <end position="167"/>
    </location>
</feature>